<name>A0A8X6QUC1_NEPPI</name>
<feature type="coiled-coil region" evidence="1">
    <location>
        <begin position="10"/>
        <end position="66"/>
    </location>
</feature>
<dbReference type="OrthoDB" id="425619at2759"/>
<evidence type="ECO:0000313" key="3">
    <source>
        <dbReference type="Proteomes" id="UP000887013"/>
    </source>
</evidence>
<dbReference type="CDD" id="cd00303">
    <property type="entry name" value="retropepsin_like"/>
    <property type="match status" value="1"/>
</dbReference>
<keyword evidence="1" id="KW-0175">Coiled coil</keyword>
<organism evidence="2 3">
    <name type="scientific">Nephila pilipes</name>
    <name type="common">Giant wood spider</name>
    <name type="synonym">Nephila maculata</name>
    <dbReference type="NCBI Taxonomy" id="299642"/>
    <lineage>
        <taxon>Eukaryota</taxon>
        <taxon>Metazoa</taxon>
        <taxon>Ecdysozoa</taxon>
        <taxon>Arthropoda</taxon>
        <taxon>Chelicerata</taxon>
        <taxon>Arachnida</taxon>
        <taxon>Araneae</taxon>
        <taxon>Araneomorphae</taxon>
        <taxon>Entelegynae</taxon>
        <taxon>Araneoidea</taxon>
        <taxon>Nephilidae</taxon>
        <taxon>Nephila</taxon>
    </lineage>
</organism>
<reference evidence="2" key="1">
    <citation type="submission" date="2020-08" db="EMBL/GenBank/DDBJ databases">
        <title>Multicomponent nature underlies the extraordinary mechanical properties of spider dragline silk.</title>
        <authorList>
            <person name="Kono N."/>
            <person name="Nakamura H."/>
            <person name="Mori M."/>
            <person name="Yoshida Y."/>
            <person name="Ohtoshi R."/>
            <person name="Malay A.D."/>
            <person name="Moran D.A.P."/>
            <person name="Tomita M."/>
            <person name="Numata K."/>
            <person name="Arakawa K."/>
        </authorList>
    </citation>
    <scope>NUCLEOTIDE SEQUENCE</scope>
</reference>
<accession>A0A8X6QUC1</accession>
<evidence type="ECO:0000313" key="2">
    <source>
        <dbReference type="EMBL" id="GFU32294.1"/>
    </source>
</evidence>
<comment type="caution">
    <text evidence="2">The sequence shown here is derived from an EMBL/GenBank/DDBJ whole genome shotgun (WGS) entry which is preliminary data.</text>
</comment>
<dbReference type="EMBL" id="BMAW01129859">
    <property type="protein sequence ID" value="GFU32294.1"/>
    <property type="molecule type" value="Genomic_DNA"/>
</dbReference>
<dbReference type="PANTHER" id="PTHR45823:SF1">
    <property type="entry name" value="T-SNARE COILED-COIL HOMOLOGY DOMAIN-CONTAINING PROTEIN"/>
    <property type="match status" value="1"/>
</dbReference>
<dbReference type="InterPro" id="IPR021109">
    <property type="entry name" value="Peptidase_aspartic_dom_sf"/>
</dbReference>
<dbReference type="Proteomes" id="UP000887013">
    <property type="component" value="Unassembled WGS sequence"/>
</dbReference>
<dbReference type="Pfam" id="PF13650">
    <property type="entry name" value="Asp_protease_2"/>
    <property type="match status" value="1"/>
</dbReference>
<dbReference type="Gene3D" id="2.40.70.10">
    <property type="entry name" value="Acid Proteases"/>
    <property type="match status" value="1"/>
</dbReference>
<proteinExistence type="predicted"/>
<protein>
    <submittedName>
        <fullName evidence="2">Gag-Pol polyprotein</fullName>
    </submittedName>
</protein>
<feature type="coiled-coil region" evidence="1">
    <location>
        <begin position="255"/>
        <end position="282"/>
    </location>
</feature>
<dbReference type="AlphaFoldDB" id="A0A8X6QUC1"/>
<evidence type="ECO:0000256" key="1">
    <source>
        <dbReference type="SAM" id="Coils"/>
    </source>
</evidence>
<dbReference type="PANTHER" id="PTHR45823">
    <property type="entry name" value="T-SNARE COILED-COIL HOMOLOGY DOMAIN-CONTAINING PROTEIN"/>
    <property type="match status" value="1"/>
</dbReference>
<gene>
    <name evidence="2" type="primary">X975_01499</name>
    <name evidence="2" type="ORF">NPIL_534431</name>
</gene>
<dbReference type="SUPFAM" id="SSF50630">
    <property type="entry name" value="Acid proteases"/>
    <property type="match status" value="1"/>
</dbReference>
<sequence>MKRIIRKMDMEMMKSLLERLAEQMTELKTEKKGGQEEMRINMKAGKEELKKNIVRIKEEFSNIIQEKMNAIKNKITLVEIKVLKIKESLEKKVLENIEKAFENVNKEIKDMKKQISNGHEEPNGLFMPSLVAIKLLTFDGKTSWQVYIYKTQFTMVLEANGWNPRTKAFHLAASLRGEAADIIKTFPEEQRHDFQALSGALELRVRDPETQKALRFADVKDIGSALVYAHKIEADQQAARKDRRSFRAVSAIDSDSDFIKQIEDLRRKIRSLEERKGGRNTKIQCWTSGAAGHVRRNSSISRDGGNNLPPHQGKQICGHLEGRRCPESQKSHFKEFHISSISNGDNGFFVMGHVNKVPSRMIIDTGANVTIIITDLAHKLGKKTHLDATLQTVIDNRINIHGKVYLNIAFGDAMYHYMTYVADINDQFYLELDFLKENNFKLDFKNNES</sequence>
<keyword evidence="3" id="KW-1185">Reference proteome</keyword>
<feature type="coiled-coil region" evidence="1">
    <location>
        <begin position="94"/>
        <end position="121"/>
    </location>
</feature>